<sequence>MGAPNMIPEIWSLVFQFLPTRNDLRNVCSVCRLFDVIATPLLYRSLIFRDSAIAESRWSRLPDDEEVETQDEADNVPFNLLCRLLDDRNDILQGFVREIILVDKTNDMRTVDRVWRKLQAPNDVLTTLVNRLPKLEVIVFQKKLPITDSFVNALLSHKKSPKLHLLGEDGTTRVNIKMPFVQKLHTSVNAQARAPRHRPETDRSGVRAWEPQRLALHELFNAFPNLEELSVSINWLRGGCVMGGPPSPTRILELVLSEEATFPPLKSLSLSGYPVQGDEVALWRDMFPWDRLHSLSLGVQLLPSIRLLELATGKVVNLKEFQITSYNRLSSSAVLDAFLCSFDTLESLTANGAVPSLTSVFHQSNLKHVCLHTIEKPERERETLDAEQLKDLDQHCPKLTALEIDLDPNGTWPDDIISVIATAFKNLRRLSIHVGLGIAHAEAYHSMEEEFARVLTESKAQGFAKRFFELREPSVLEMITLKTGESLRWFPQWHPGYATAEEYCTKTFEIYPPLEDNHEPRLNELKGLYL</sequence>
<accession>A0A2I1BYS8</accession>
<dbReference type="SUPFAM" id="SSF52047">
    <property type="entry name" value="RNI-like"/>
    <property type="match status" value="1"/>
</dbReference>
<protein>
    <submittedName>
        <fullName evidence="1">Uncharacterized protein</fullName>
    </submittedName>
</protein>
<evidence type="ECO:0000313" key="2">
    <source>
        <dbReference type="Proteomes" id="UP000234474"/>
    </source>
</evidence>
<dbReference type="Gene3D" id="3.80.10.10">
    <property type="entry name" value="Ribonuclease Inhibitor"/>
    <property type="match status" value="1"/>
</dbReference>
<reference evidence="2" key="1">
    <citation type="journal article" date="2018" name="Proc. Natl. Acad. Sci. U.S.A.">
        <title>Linking secondary metabolites to gene clusters through genome sequencing of six diverse Aspergillus species.</title>
        <authorList>
            <person name="Kaerboelling I."/>
            <person name="Vesth T.C."/>
            <person name="Frisvad J.C."/>
            <person name="Nybo J.L."/>
            <person name="Theobald S."/>
            <person name="Kuo A."/>
            <person name="Bowyer P."/>
            <person name="Matsuda Y."/>
            <person name="Mondo S."/>
            <person name="Lyhne E.K."/>
            <person name="Kogle M.E."/>
            <person name="Clum A."/>
            <person name="Lipzen A."/>
            <person name="Salamov A."/>
            <person name="Ngan C.Y."/>
            <person name="Daum C."/>
            <person name="Chiniquy J."/>
            <person name="Barry K."/>
            <person name="LaButti K."/>
            <person name="Haridas S."/>
            <person name="Simmons B.A."/>
            <person name="Magnuson J.K."/>
            <person name="Mortensen U.H."/>
            <person name="Larsen T.O."/>
            <person name="Grigoriev I.V."/>
            <person name="Baker S.E."/>
            <person name="Andersen M.R."/>
        </authorList>
    </citation>
    <scope>NUCLEOTIDE SEQUENCE [LARGE SCALE GENOMIC DNA]</scope>
    <source>
        <strain evidence="2">IBT 16806</strain>
    </source>
</reference>
<dbReference type="VEuPathDB" id="FungiDB:P174DRAFT_444310"/>
<dbReference type="InterPro" id="IPR036047">
    <property type="entry name" value="F-box-like_dom_sf"/>
</dbReference>
<dbReference type="Proteomes" id="UP000234474">
    <property type="component" value="Unassembled WGS sequence"/>
</dbReference>
<dbReference type="RefSeq" id="XP_024679120.1">
    <property type="nucleotide sequence ID" value="XM_024828053.1"/>
</dbReference>
<proteinExistence type="predicted"/>
<organism evidence="1 2">
    <name type="scientific">Aspergillus novofumigatus (strain IBT 16806)</name>
    <dbReference type="NCBI Taxonomy" id="1392255"/>
    <lineage>
        <taxon>Eukaryota</taxon>
        <taxon>Fungi</taxon>
        <taxon>Dikarya</taxon>
        <taxon>Ascomycota</taxon>
        <taxon>Pezizomycotina</taxon>
        <taxon>Eurotiomycetes</taxon>
        <taxon>Eurotiomycetidae</taxon>
        <taxon>Eurotiales</taxon>
        <taxon>Aspergillaceae</taxon>
        <taxon>Aspergillus</taxon>
        <taxon>Aspergillus subgen. Fumigati</taxon>
    </lineage>
</organism>
<evidence type="ECO:0000313" key="1">
    <source>
        <dbReference type="EMBL" id="PKX90525.1"/>
    </source>
</evidence>
<dbReference type="GeneID" id="36535378"/>
<dbReference type="EMBL" id="MSZS01000007">
    <property type="protein sequence ID" value="PKX90525.1"/>
    <property type="molecule type" value="Genomic_DNA"/>
</dbReference>
<dbReference type="STRING" id="1392255.A0A2I1BYS8"/>
<gene>
    <name evidence="1" type="ORF">P174DRAFT_444310</name>
</gene>
<dbReference type="InterPro" id="IPR032675">
    <property type="entry name" value="LRR_dom_sf"/>
</dbReference>
<dbReference type="AlphaFoldDB" id="A0A2I1BYS8"/>
<dbReference type="OMA" id="TLCLHEE"/>
<dbReference type="SUPFAM" id="SSF81383">
    <property type="entry name" value="F-box domain"/>
    <property type="match status" value="1"/>
</dbReference>
<name>A0A2I1BYS8_ASPN1</name>
<dbReference type="OrthoDB" id="3945550at2759"/>
<comment type="caution">
    <text evidence="1">The sequence shown here is derived from an EMBL/GenBank/DDBJ whole genome shotgun (WGS) entry which is preliminary data.</text>
</comment>
<keyword evidence="2" id="KW-1185">Reference proteome</keyword>